<reference evidence="2" key="2">
    <citation type="submission" date="2018-07" db="EMBL/GenBank/DDBJ databases">
        <authorList>
            <person name="Quirk P.G."/>
            <person name="Krulwich T.A."/>
        </authorList>
    </citation>
    <scope>NUCLEOTIDE SEQUENCE</scope>
    <source>
        <strain evidence="2">CCRI-22567</strain>
    </source>
</reference>
<feature type="transmembrane region" description="Helical" evidence="1">
    <location>
        <begin position="6"/>
        <end position="23"/>
    </location>
</feature>
<dbReference type="OrthoDB" id="9797976at2"/>
<name>A0A371ILK2_9FIRM</name>
<feature type="transmembrane region" description="Helical" evidence="1">
    <location>
        <begin position="111"/>
        <end position="133"/>
    </location>
</feature>
<dbReference type="Proteomes" id="UP000319424">
    <property type="component" value="Unassembled WGS sequence"/>
</dbReference>
<keyword evidence="4" id="KW-1185">Reference proteome</keyword>
<organism evidence="2 4">
    <name type="scientific">Criibacterium bergeronii</name>
    <dbReference type="NCBI Taxonomy" id="1871336"/>
    <lineage>
        <taxon>Bacteria</taxon>
        <taxon>Bacillati</taxon>
        <taxon>Bacillota</taxon>
        <taxon>Clostridia</taxon>
        <taxon>Peptostreptococcales</taxon>
        <taxon>Filifactoraceae</taxon>
        <taxon>Criibacterium</taxon>
    </lineage>
</organism>
<protein>
    <submittedName>
        <fullName evidence="2">DUF554 domain-containing protein</fullName>
    </submittedName>
</protein>
<evidence type="ECO:0000313" key="2">
    <source>
        <dbReference type="EMBL" id="RDY21359.1"/>
    </source>
</evidence>
<dbReference type="EMBL" id="VJXW01000004">
    <property type="protein sequence ID" value="TRW27747.1"/>
    <property type="molecule type" value="Genomic_DNA"/>
</dbReference>
<gene>
    <name evidence="2" type="ORF">BBG48_005380</name>
    <name evidence="3" type="ORF">FL857_04035</name>
</gene>
<proteinExistence type="predicted"/>
<dbReference type="InterPro" id="IPR007563">
    <property type="entry name" value="DUF554"/>
</dbReference>
<feature type="transmembrane region" description="Helical" evidence="1">
    <location>
        <begin position="198"/>
        <end position="216"/>
    </location>
</feature>
<feature type="transmembrane region" description="Helical" evidence="1">
    <location>
        <begin position="166"/>
        <end position="191"/>
    </location>
</feature>
<reference evidence="3 5" key="3">
    <citation type="submission" date="2019-07" db="EMBL/GenBank/DDBJ databases">
        <title>Criibacterium bergeronii gen. nov., sp. nov. isolated from human clinical samples.</title>
        <authorList>
            <person name="Maheux A.F."/>
            <person name="Boudreau D.K."/>
            <person name="Berube E."/>
            <person name="Brodeur S."/>
            <person name="Bernard K.A."/>
            <person name="Abed J.Y."/>
            <person name="Ducrey E."/>
            <person name="Guay E.F."/>
            <person name="Raymond F."/>
            <person name="Corbeil J."/>
            <person name="Domingo M.-C."/>
            <person name="Roy P.H."/>
            <person name="Boissinot M."/>
            <person name="Tocheva E.I."/>
            <person name="Omar R.F."/>
        </authorList>
    </citation>
    <scope>NUCLEOTIDE SEQUENCE [LARGE SCALE GENOMIC DNA]</scope>
    <source>
        <strain evidence="3 5">CCRI-24246</strain>
    </source>
</reference>
<evidence type="ECO:0000256" key="1">
    <source>
        <dbReference type="SAM" id="Phobius"/>
    </source>
</evidence>
<evidence type="ECO:0000313" key="5">
    <source>
        <dbReference type="Proteomes" id="UP000319424"/>
    </source>
</evidence>
<keyword evidence="1" id="KW-0812">Transmembrane</keyword>
<dbReference type="PANTHER" id="PTHR36111">
    <property type="entry name" value="INNER MEMBRANE PROTEIN-RELATED"/>
    <property type="match status" value="1"/>
</dbReference>
<comment type="caution">
    <text evidence="2">The sequence shown here is derived from an EMBL/GenBank/DDBJ whole genome shotgun (WGS) entry which is preliminary data.</text>
</comment>
<feature type="transmembrane region" description="Helical" evidence="1">
    <location>
        <begin position="70"/>
        <end position="91"/>
    </location>
</feature>
<dbReference type="Pfam" id="PF04474">
    <property type="entry name" value="DUF554"/>
    <property type="match status" value="1"/>
</dbReference>
<evidence type="ECO:0000313" key="4">
    <source>
        <dbReference type="Proteomes" id="UP000093352"/>
    </source>
</evidence>
<dbReference type="AlphaFoldDB" id="A0A371ILK2"/>
<dbReference type="STRING" id="1871336.BBG48_10405"/>
<sequence>MVGIGTIVNVIAVFCGGVIGQFIKGGLKKSYEQILMDALALATLFVGLAGSLSGLLAIKDGKIVTQNTMVMIVSLVLGSLIGQMIDIDSYFYKFGEFLKSKFSKSNDDSNFVESFVSISLIICVGAMAIVGSLQDAILRDPSTLFAKSILDFAITMIYSSTLGKGAIFGCISVGIYQGFITLVGFFAGNFLTELMIEYLSFVGSILIFTIGVNMLFHTKVKVANMLPSIVIAVLYTFFM</sequence>
<dbReference type="EMBL" id="MBEW02000008">
    <property type="protein sequence ID" value="RDY21359.1"/>
    <property type="molecule type" value="Genomic_DNA"/>
</dbReference>
<accession>A0A371ILK2</accession>
<dbReference type="PANTHER" id="PTHR36111:SF2">
    <property type="entry name" value="INNER MEMBRANE PROTEIN"/>
    <property type="match status" value="1"/>
</dbReference>
<dbReference type="RefSeq" id="WP_068913389.1">
    <property type="nucleotide sequence ID" value="NZ_MBEW02000008.1"/>
</dbReference>
<feature type="transmembrane region" description="Helical" evidence="1">
    <location>
        <begin position="35"/>
        <end position="58"/>
    </location>
</feature>
<keyword evidence="1" id="KW-0472">Membrane</keyword>
<keyword evidence="1" id="KW-1133">Transmembrane helix</keyword>
<reference evidence="2 4" key="1">
    <citation type="journal article" date="2016" name="Genome Announc.">
        <title>Draft Genome Sequence of Criibacterium bergeronii gen. nov., sp. nov., Strain CCRI-22567T, Isolated from a Vaginal Sample from a Woman with Bacterial Vaginosis.</title>
        <authorList>
            <person name="Maheux A.F."/>
            <person name="Berube E."/>
            <person name="Boudreau D.K."/>
            <person name="Raymond F."/>
            <person name="Corbeil J."/>
            <person name="Roy P.H."/>
            <person name="Boissinot M."/>
            <person name="Omar R.F."/>
        </authorList>
    </citation>
    <scope>NUCLEOTIDE SEQUENCE [LARGE SCALE GENOMIC DNA]</scope>
    <source>
        <strain evidence="2 4">CCRI-22567</strain>
    </source>
</reference>
<evidence type="ECO:0000313" key="3">
    <source>
        <dbReference type="EMBL" id="TRW27747.1"/>
    </source>
</evidence>
<dbReference type="Proteomes" id="UP000093352">
    <property type="component" value="Unassembled WGS sequence"/>
</dbReference>